<evidence type="ECO:0000313" key="4">
    <source>
        <dbReference type="Proteomes" id="UP001152797"/>
    </source>
</evidence>
<evidence type="ECO:0000313" key="3">
    <source>
        <dbReference type="EMBL" id="CAL1128993.1"/>
    </source>
</evidence>
<protein>
    <submittedName>
        <fullName evidence="2">Uncharacterized protein</fullName>
    </submittedName>
</protein>
<sequence>MPDLPVALTDTQMGMPMTAGGIPFMCYKVQRIARLAQPAPEGGQPLLLSLPPGPPAGGLSLNDTPETGASPATYGVWPSCSPAVAQLLLDIYGHATKQPAFTGRGRQGHNFL</sequence>
<organism evidence="2">
    <name type="scientific">Cladocopium goreaui</name>
    <dbReference type="NCBI Taxonomy" id="2562237"/>
    <lineage>
        <taxon>Eukaryota</taxon>
        <taxon>Sar</taxon>
        <taxon>Alveolata</taxon>
        <taxon>Dinophyceae</taxon>
        <taxon>Suessiales</taxon>
        <taxon>Symbiodiniaceae</taxon>
        <taxon>Cladocopium</taxon>
    </lineage>
</organism>
<dbReference type="EMBL" id="CAMXCT030000214">
    <property type="protein sequence ID" value="CAL4762930.1"/>
    <property type="molecule type" value="Genomic_DNA"/>
</dbReference>
<reference evidence="2" key="1">
    <citation type="submission" date="2022-10" db="EMBL/GenBank/DDBJ databases">
        <authorList>
            <person name="Chen Y."/>
            <person name="Dougan E. K."/>
            <person name="Chan C."/>
            <person name="Rhodes N."/>
            <person name="Thang M."/>
        </authorList>
    </citation>
    <scope>NUCLEOTIDE SEQUENCE</scope>
</reference>
<comment type="caution">
    <text evidence="2">The sequence shown here is derived from an EMBL/GenBank/DDBJ whole genome shotgun (WGS) entry which is preliminary data.</text>
</comment>
<feature type="compositionally biased region" description="Low complexity" evidence="1">
    <location>
        <begin position="41"/>
        <end position="50"/>
    </location>
</feature>
<name>A0A9P1FGS3_9DINO</name>
<gene>
    <name evidence="2" type="ORF">C1SCF055_LOCUS3916</name>
</gene>
<evidence type="ECO:0000313" key="2">
    <source>
        <dbReference type="EMBL" id="CAI3975618.1"/>
    </source>
</evidence>
<dbReference type="AlphaFoldDB" id="A0A9P1FGS3"/>
<dbReference type="EMBL" id="CAMXCT020000214">
    <property type="protein sequence ID" value="CAL1128993.1"/>
    <property type="molecule type" value="Genomic_DNA"/>
</dbReference>
<feature type="region of interest" description="Disordered" evidence="1">
    <location>
        <begin position="41"/>
        <end position="67"/>
    </location>
</feature>
<proteinExistence type="predicted"/>
<keyword evidence="4" id="KW-1185">Reference proteome</keyword>
<evidence type="ECO:0000256" key="1">
    <source>
        <dbReference type="SAM" id="MobiDB-lite"/>
    </source>
</evidence>
<dbReference type="EMBL" id="CAMXCT010000214">
    <property type="protein sequence ID" value="CAI3975618.1"/>
    <property type="molecule type" value="Genomic_DNA"/>
</dbReference>
<dbReference type="OrthoDB" id="432893at2759"/>
<reference evidence="3" key="2">
    <citation type="submission" date="2024-04" db="EMBL/GenBank/DDBJ databases">
        <authorList>
            <person name="Chen Y."/>
            <person name="Shah S."/>
            <person name="Dougan E. K."/>
            <person name="Thang M."/>
            <person name="Chan C."/>
        </authorList>
    </citation>
    <scope>NUCLEOTIDE SEQUENCE [LARGE SCALE GENOMIC DNA]</scope>
</reference>
<accession>A0A9P1FGS3</accession>
<dbReference type="Proteomes" id="UP001152797">
    <property type="component" value="Unassembled WGS sequence"/>
</dbReference>